<gene>
    <name evidence="4" type="ORF">SCLCIDRAFT_99106</name>
</gene>
<reference evidence="5" key="2">
    <citation type="submission" date="2015-01" db="EMBL/GenBank/DDBJ databases">
        <title>Evolutionary Origins and Diversification of the Mycorrhizal Mutualists.</title>
        <authorList>
            <consortium name="DOE Joint Genome Institute"/>
            <consortium name="Mycorrhizal Genomics Consortium"/>
            <person name="Kohler A."/>
            <person name="Kuo A."/>
            <person name="Nagy L.G."/>
            <person name="Floudas D."/>
            <person name="Copeland A."/>
            <person name="Barry K.W."/>
            <person name="Cichocki N."/>
            <person name="Veneault-Fourrey C."/>
            <person name="LaButti K."/>
            <person name="Lindquist E.A."/>
            <person name="Lipzen A."/>
            <person name="Lundell T."/>
            <person name="Morin E."/>
            <person name="Murat C."/>
            <person name="Riley R."/>
            <person name="Ohm R."/>
            <person name="Sun H."/>
            <person name="Tunlid A."/>
            <person name="Henrissat B."/>
            <person name="Grigoriev I.V."/>
            <person name="Hibbett D.S."/>
            <person name="Martin F."/>
        </authorList>
    </citation>
    <scope>NUCLEOTIDE SEQUENCE [LARGE SCALE GENOMIC DNA]</scope>
    <source>
        <strain evidence="5">Foug A</strain>
    </source>
</reference>
<dbReference type="Proteomes" id="UP000053989">
    <property type="component" value="Unassembled WGS sequence"/>
</dbReference>
<feature type="region of interest" description="Disordered" evidence="1">
    <location>
        <begin position="297"/>
        <end position="323"/>
    </location>
</feature>
<organism evidence="4 5">
    <name type="scientific">Scleroderma citrinum Foug A</name>
    <dbReference type="NCBI Taxonomy" id="1036808"/>
    <lineage>
        <taxon>Eukaryota</taxon>
        <taxon>Fungi</taxon>
        <taxon>Dikarya</taxon>
        <taxon>Basidiomycota</taxon>
        <taxon>Agaricomycotina</taxon>
        <taxon>Agaricomycetes</taxon>
        <taxon>Agaricomycetidae</taxon>
        <taxon>Boletales</taxon>
        <taxon>Sclerodermatineae</taxon>
        <taxon>Sclerodermataceae</taxon>
        <taxon>Scleroderma</taxon>
    </lineage>
</organism>
<reference evidence="4 5" key="1">
    <citation type="submission" date="2014-04" db="EMBL/GenBank/DDBJ databases">
        <authorList>
            <consortium name="DOE Joint Genome Institute"/>
            <person name="Kuo A."/>
            <person name="Kohler A."/>
            <person name="Nagy L.G."/>
            <person name="Floudas D."/>
            <person name="Copeland A."/>
            <person name="Barry K.W."/>
            <person name="Cichocki N."/>
            <person name="Veneault-Fourrey C."/>
            <person name="LaButti K."/>
            <person name="Lindquist E.A."/>
            <person name="Lipzen A."/>
            <person name="Lundell T."/>
            <person name="Morin E."/>
            <person name="Murat C."/>
            <person name="Sun H."/>
            <person name="Tunlid A."/>
            <person name="Henrissat B."/>
            <person name="Grigoriev I.V."/>
            <person name="Hibbett D.S."/>
            <person name="Martin F."/>
            <person name="Nordberg H.P."/>
            <person name="Cantor M.N."/>
            <person name="Hua S.X."/>
        </authorList>
    </citation>
    <scope>NUCLEOTIDE SEQUENCE [LARGE SCALE GENOMIC DNA]</scope>
    <source>
        <strain evidence="4 5">Foug A</strain>
    </source>
</reference>
<dbReference type="InParanoid" id="A0A0C3DCV9"/>
<protein>
    <recommendedName>
        <fullName evidence="3">PXA domain-containing protein</fullName>
    </recommendedName>
</protein>
<dbReference type="PANTHER" id="PTHR22775:SF3">
    <property type="entry name" value="SORTING NEXIN-13"/>
    <property type="match status" value="1"/>
</dbReference>
<name>A0A0C3DCV9_9AGAM</name>
<keyword evidence="2" id="KW-1133">Transmembrane helix</keyword>
<dbReference type="Pfam" id="PF02194">
    <property type="entry name" value="PXA"/>
    <property type="match status" value="1"/>
</dbReference>
<evidence type="ECO:0000256" key="2">
    <source>
        <dbReference type="SAM" id="Phobius"/>
    </source>
</evidence>
<dbReference type="EMBL" id="KN822159">
    <property type="protein sequence ID" value="KIM54229.1"/>
    <property type="molecule type" value="Genomic_DNA"/>
</dbReference>
<dbReference type="PROSITE" id="PS51207">
    <property type="entry name" value="PXA"/>
    <property type="match status" value="1"/>
</dbReference>
<dbReference type="PANTHER" id="PTHR22775">
    <property type="entry name" value="SORTING NEXIN"/>
    <property type="match status" value="1"/>
</dbReference>
<feature type="non-terminal residue" evidence="4">
    <location>
        <position position="481"/>
    </location>
</feature>
<evidence type="ECO:0000313" key="5">
    <source>
        <dbReference type="Proteomes" id="UP000053989"/>
    </source>
</evidence>
<evidence type="ECO:0000313" key="4">
    <source>
        <dbReference type="EMBL" id="KIM54229.1"/>
    </source>
</evidence>
<feature type="transmembrane region" description="Helical" evidence="2">
    <location>
        <begin position="231"/>
        <end position="253"/>
    </location>
</feature>
<evidence type="ECO:0000259" key="3">
    <source>
        <dbReference type="PROSITE" id="PS51207"/>
    </source>
</evidence>
<evidence type="ECO:0000256" key="1">
    <source>
        <dbReference type="SAM" id="MobiDB-lite"/>
    </source>
</evidence>
<dbReference type="InterPro" id="IPR003114">
    <property type="entry name" value="Phox_assoc"/>
</dbReference>
<keyword evidence="5" id="KW-1185">Reference proteome</keyword>
<dbReference type="HOGENOM" id="CLU_032678_0_0_1"/>
<feature type="non-terminal residue" evidence="4">
    <location>
        <position position="1"/>
    </location>
</feature>
<dbReference type="AlphaFoldDB" id="A0A0C3DCV9"/>
<dbReference type="GO" id="GO:0035091">
    <property type="term" value="F:phosphatidylinositol binding"/>
    <property type="evidence" value="ECO:0007669"/>
    <property type="project" value="TreeGrafter"/>
</dbReference>
<feature type="domain" description="PXA" evidence="3">
    <location>
        <begin position="27"/>
        <end position="206"/>
    </location>
</feature>
<keyword evidence="2" id="KW-0472">Membrane</keyword>
<keyword evidence="2" id="KW-0812">Transmembrane</keyword>
<feature type="transmembrane region" description="Helical" evidence="2">
    <location>
        <begin position="353"/>
        <end position="378"/>
    </location>
</feature>
<dbReference type="SMART" id="SM00313">
    <property type="entry name" value="PXA"/>
    <property type="match status" value="1"/>
</dbReference>
<feature type="compositionally biased region" description="Low complexity" evidence="1">
    <location>
        <begin position="297"/>
        <end position="306"/>
    </location>
</feature>
<sequence>SLAKRLLFPLLPPGSPLPPLFLSPACPPELHEEIHDFIALALRAYVNTWWSKITRYDKEFLPQLTNILTHVIRVLEQRLLAADLSIFALCDIPTLVTEHYIDYRHAAAKVSTSYATGGSHSLPHLFHQLQPHLAVSAQGQIDEEYFRHVLDLALKICLLPEDYAPEAERYILREILLKLIVRDVIPRITQPWFIQKSVLDLIGSPPDRTPFKPSDSSSPNRHGHSSQLSNWIVLFLSAIQSLSGACLALIHAYKQAISTIRLVNKSSMKHSVTPPLMSPLRPESPSGAQRLSRSLSRGSSYSFAGSPSPPLGDPQYLRTPEGPVDKVPHDLARGPLILLCEVFRLQWRFSSAIAFNLVFMGCFFFRTFINNLLCYMLYNQILSATSVVSIVRLSKATLFPNGYPGPSPVDPTPEEQLVIRQQLIRRVTEMIPGPVSAIFLGPSPIASLEAVIDPLSDSACNAHLAILLFDVILLTVFPELG</sequence>
<dbReference type="STRING" id="1036808.A0A0C3DCV9"/>
<dbReference type="OrthoDB" id="5582218at2759"/>
<accession>A0A0C3DCV9</accession>
<feature type="region of interest" description="Disordered" evidence="1">
    <location>
        <begin position="273"/>
        <end position="292"/>
    </location>
</feature>
<proteinExistence type="predicted"/>